<gene>
    <name evidence="6" type="ORF">DFQ06_3600</name>
</gene>
<dbReference type="AlphaFoldDB" id="A0A4R8M7J4"/>
<dbReference type="PANTHER" id="PTHR30329">
    <property type="entry name" value="STATOR ELEMENT OF FLAGELLAR MOTOR COMPLEX"/>
    <property type="match status" value="1"/>
</dbReference>
<comment type="caution">
    <text evidence="6">The sequence shown here is derived from an EMBL/GenBank/DDBJ whole genome shotgun (WGS) entry which is preliminary data.</text>
</comment>
<dbReference type="CDD" id="cd07185">
    <property type="entry name" value="OmpA_C-like"/>
    <property type="match status" value="1"/>
</dbReference>
<dbReference type="InterPro" id="IPR008969">
    <property type="entry name" value="CarboxyPept-like_regulatory"/>
</dbReference>
<evidence type="ECO:0000256" key="1">
    <source>
        <dbReference type="ARBA" id="ARBA00004442"/>
    </source>
</evidence>
<keyword evidence="3" id="KW-0998">Cell outer membrane</keyword>
<name>A0A4R8M7J4_9FLAO</name>
<keyword evidence="7" id="KW-1185">Reference proteome</keyword>
<keyword evidence="2 4" id="KW-0472">Membrane</keyword>
<evidence type="ECO:0000313" key="7">
    <source>
        <dbReference type="Proteomes" id="UP000294824"/>
    </source>
</evidence>
<dbReference type="SUPFAM" id="SSF49464">
    <property type="entry name" value="Carboxypeptidase regulatory domain-like"/>
    <property type="match status" value="1"/>
</dbReference>
<dbReference type="InterPro" id="IPR011042">
    <property type="entry name" value="6-blade_b-propeller_TolB-like"/>
</dbReference>
<organism evidence="6 7">
    <name type="scientific">Algibacter lectus</name>
    <dbReference type="NCBI Taxonomy" id="221126"/>
    <lineage>
        <taxon>Bacteria</taxon>
        <taxon>Pseudomonadati</taxon>
        <taxon>Bacteroidota</taxon>
        <taxon>Flavobacteriia</taxon>
        <taxon>Flavobacteriales</taxon>
        <taxon>Flavobacteriaceae</taxon>
        <taxon>Algibacter</taxon>
    </lineage>
</organism>
<proteinExistence type="predicted"/>
<evidence type="ECO:0000259" key="5">
    <source>
        <dbReference type="PROSITE" id="PS51123"/>
    </source>
</evidence>
<dbReference type="InterPro" id="IPR006664">
    <property type="entry name" value="OMP_bac"/>
</dbReference>
<accession>A0A4R8M7J4</accession>
<dbReference type="Proteomes" id="UP000294824">
    <property type="component" value="Unassembled WGS sequence"/>
</dbReference>
<dbReference type="Gene3D" id="2.120.10.30">
    <property type="entry name" value="TolB, C-terminal domain"/>
    <property type="match status" value="1"/>
</dbReference>
<dbReference type="GO" id="GO:0009279">
    <property type="term" value="C:cell outer membrane"/>
    <property type="evidence" value="ECO:0007669"/>
    <property type="project" value="UniProtKB-SubCell"/>
</dbReference>
<dbReference type="InterPro" id="IPR006665">
    <property type="entry name" value="OmpA-like"/>
</dbReference>
<dbReference type="InterPro" id="IPR036737">
    <property type="entry name" value="OmpA-like_sf"/>
</dbReference>
<dbReference type="Gene3D" id="3.30.1330.60">
    <property type="entry name" value="OmpA-like domain"/>
    <property type="match status" value="1"/>
</dbReference>
<feature type="domain" description="OmpA-like" evidence="5">
    <location>
        <begin position="513"/>
        <end position="636"/>
    </location>
</feature>
<dbReference type="EMBL" id="SORL01000013">
    <property type="protein sequence ID" value="TDY59987.1"/>
    <property type="molecule type" value="Genomic_DNA"/>
</dbReference>
<dbReference type="InterPro" id="IPR011659">
    <property type="entry name" value="WD40"/>
</dbReference>
<evidence type="ECO:0000256" key="2">
    <source>
        <dbReference type="ARBA" id="ARBA00023136"/>
    </source>
</evidence>
<evidence type="ECO:0000256" key="3">
    <source>
        <dbReference type="ARBA" id="ARBA00023237"/>
    </source>
</evidence>
<sequence>MNKIKILLIIGFCFAFSGMSGQSKIVAERYFNEFAYVKSAQLYGDIVKKGDSSQVTLQRLADSYYNNADVTEAQFWYALLFDKYKVQLDSEYYYKYGLTLNALGEKELAKEMFSQYALLEKDDVRAKQVLLGLVEDENNITYNNITNLDINTSYSDFNGFVKDSSLFVFSTQPFSGKSKKIYKWNRQPFLNVYKGNIGEDTQLSELDYLKGDVNTKYHEATLVISKDGKTMFFTRDNYHGKKLRKAKDKTTNLKLYRADLEDGEWVNERELPFNSDEYSVGHPTLSLDEKELYFVSDMPGAIGGTDLFKVILDIDKNQYGIPKNLGSEINTEGMEMFPFISEDNTLYFSSNGRFGFGLLDIYKTGLNNKEENKVYNLGESINSNMDDFAFTLKDENSGYFSSNRTTGKGDDDVYSFGSTSPCLQSVVGVVTDSLSNSILPEATVKLIDASGKVLKEVLSDVGGNYTFAKVACDSEYTIIGSKLDYVSDQETVVTNSERGKVNQADLVLKALIVGNEIVINPIFFDFDKYIVRDDAEYELEKIVTVMNNHSDMIIKIESHTDSRGSKSYNRSLSDKRAKFTQYYLYTRGIAKARIESAIGYGEDQLLNNCDDANTNNCTEEEHQRNRRSKFIIVSGGTNVKAVDPSVAPLHKVDKKPGKN</sequence>
<reference evidence="6 7" key="1">
    <citation type="submission" date="2019-03" db="EMBL/GenBank/DDBJ databases">
        <title>Genomic Encyclopedia of Type Strains, Phase III (KMG-III): the genomes of soil and plant-associated and newly described type strains.</title>
        <authorList>
            <person name="Whitman W."/>
        </authorList>
    </citation>
    <scope>NUCLEOTIDE SEQUENCE [LARGE SCALE GENOMIC DNA]</scope>
    <source>
        <strain evidence="6 7">CECT 8301</strain>
    </source>
</reference>
<protein>
    <submittedName>
        <fullName evidence="6">WD40 repeat protein</fullName>
    </submittedName>
</protein>
<dbReference type="PRINTS" id="PR01021">
    <property type="entry name" value="OMPADOMAIN"/>
</dbReference>
<dbReference type="RefSeq" id="WP_133969119.1">
    <property type="nucleotide sequence ID" value="NZ_CANLRM010000006.1"/>
</dbReference>
<dbReference type="Pfam" id="PF07676">
    <property type="entry name" value="PD40"/>
    <property type="match status" value="2"/>
</dbReference>
<dbReference type="SUPFAM" id="SSF82171">
    <property type="entry name" value="DPP6 N-terminal domain-like"/>
    <property type="match status" value="1"/>
</dbReference>
<dbReference type="InterPro" id="IPR050330">
    <property type="entry name" value="Bact_OuterMem_StrucFunc"/>
</dbReference>
<comment type="subcellular location">
    <subcellularLocation>
        <location evidence="1">Cell outer membrane</location>
    </subcellularLocation>
</comment>
<dbReference type="Pfam" id="PF00691">
    <property type="entry name" value="OmpA"/>
    <property type="match status" value="1"/>
</dbReference>
<evidence type="ECO:0000256" key="4">
    <source>
        <dbReference type="PROSITE-ProRule" id="PRU00473"/>
    </source>
</evidence>
<evidence type="ECO:0000313" key="6">
    <source>
        <dbReference type="EMBL" id="TDY59987.1"/>
    </source>
</evidence>
<dbReference type="SUPFAM" id="SSF103088">
    <property type="entry name" value="OmpA-like"/>
    <property type="match status" value="1"/>
</dbReference>
<dbReference type="Pfam" id="PF13620">
    <property type="entry name" value="CarboxypepD_reg"/>
    <property type="match status" value="1"/>
</dbReference>
<dbReference type="PANTHER" id="PTHR30329:SF21">
    <property type="entry name" value="LIPOPROTEIN YIAD-RELATED"/>
    <property type="match status" value="1"/>
</dbReference>
<dbReference type="PROSITE" id="PS51123">
    <property type="entry name" value="OMPA_2"/>
    <property type="match status" value="1"/>
</dbReference>
<dbReference type="Gene3D" id="2.60.40.1120">
    <property type="entry name" value="Carboxypeptidase-like, regulatory domain"/>
    <property type="match status" value="1"/>
</dbReference>